<evidence type="ECO:0008006" key="4">
    <source>
        <dbReference type="Google" id="ProtNLM"/>
    </source>
</evidence>
<evidence type="ECO:0000313" key="2">
    <source>
        <dbReference type="EMBL" id="BCX47758.1"/>
    </source>
</evidence>
<feature type="signal peptide" evidence="1">
    <location>
        <begin position="1"/>
        <end position="16"/>
    </location>
</feature>
<name>A0ABM7RJH4_9BACT</name>
<dbReference type="EMBL" id="AP024702">
    <property type="protein sequence ID" value="BCX47758.1"/>
    <property type="molecule type" value="Genomic_DNA"/>
</dbReference>
<evidence type="ECO:0000313" key="3">
    <source>
        <dbReference type="Proteomes" id="UP001374893"/>
    </source>
</evidence>
<evidence type="ECO:0000256" key="1">
    <source>
        <dbReference type="SAM" id="SignalP"/>
    </source>
</evidence>
<proteinExistence type="predicted"/>
<gene>
    <name evidence="2" type="ORF">HAHE_16660</name>
</gene>
<keyword evidence="3" id="KW-1185">Reference proteome</keyword>
<keyword evidence="1" id="KW-0732">Signal</keyword>
<dbReference type="Proteomes" id="UP001374893">
    <property type="component" value="Chromosome"/>
</dbReference>
<reference evidence="2 3" key="1">
    <citation type="submission" date="2021-06" db="EMBL/GenBank/DDBJ databases">
        <title>Complete genome of Haloferula helveola possessing various polysaccharide degrading enzymes.</title>
        <authorList>
            <person name="Takami H."/>
            <person name="Huang C."/>
            <person name="Hamasaki K."/>
        </authorList>
    </citation>
    <scope>NUCLEOTIDE SEQUENCE [LARGE SCALE GENOMIC DNA]</scope>
    <source>
        <strain evidence="2 3">CN-1</strain>
    </source>
</reference>
<accession>A0ABM7RJH4</accession>
<organism evidence="2 3">
    <name type="scientific">Haloferula helveola</name>
    <dbReference type="NCBI Taxonomy" id="490095"/>
    <lineage>
        <taxon>Bacteria</taxon>
        <taxon>Pseudomonadati</taxon>
        <taxon>Verrucomicrobiota</taxon>
        <taxon>Verrucomicrobiia</taxon>
        <taxon>Verrucomicrobiales</taxon>
        <taxon>Verrucomicrobiaceae</taxon>
        <taxon>Haloferula</taxon>
    </lineage>
</organism>
<feature type="chain" id="PRO_5046491154" description="Secreted protein" evidence="1">
    <location>
        <begin position="17"/>
        <end position="282"/>
    </location>
</feature>
<sequence length="282" mass="31503">MVRLACLLLASVPALAAEPAFLENDRIRIGVDLESGGSIFHFSEKPDGPNLLNHADRGRFIQQSYYGKPDGSKWVEKPWCWNPVQGGDYKGKPARVVEKKQTDDSLYVKSVPVNWAGGEDVEECRMEEWIFLDGPIATIRFRFVYKGEAIHPPKHQELPAVFVDSTLADLVYYKGDQPWTGAALTMDRPGWPNEPREANEEWAAWVGPDGRGIGVYFPGNPQLTTYRHPGKTGPKGGGCSYFAPVRTMQIKPGFEHDYTIHLTIGTAAEIRQRFGELRKAGD</sequence>
<protein>
    <recommendedName>
        <fullName evidence="4">Secreted protein</fullName>
    </recommendedName>
</protein>